<feature type="compositionally biased region" description="Polar residues" evidence="1">
    <location>
        <begin position="128"/>
        <end position="146"/>
    </location>
</feature>
<dbReference type="EMBL" id="SNRW01005892">
    <property type="protein sequence ID" value="KAA6384155.1"/>
    <property type="molecule type" value="Genomic_DNA"/>
</dbReference>
<organism evidence="2 3">
    <name type="scientific">Streblomastix strix</name>
    <dbReference type="NCBI Taxonomy" id="222440"/>
    <lineage>
        <taxon>Eukaryota</taxon>
        <taxon>Metamonada</taxon>
        <taxon>Preaxostyla</taxon>
        <taxon>Oxymonadida</taxon>
        <taxon>Streblomastigidae</taxon>
        <taxon>Streblomastix</taxon>
    </lineage>
</organism>
<proteinExistence type="predicted"/>
<feature type="region of interest" description="Disordered" evidence="1">
    <location>
        <begin position="54"/>
        <end position="102"/>
    </location>
</feature>
<feature type="compositionally biased region" description="Polar residues" evidence="1">
    <location>
        <begin position="73"/>
        <end position="102"/>
    </location>
</feature>
<comment type="caution">
    <text evidence="2">The sequence shown here is derived from an EMBL/GenBank/DDBJ whole genome shotgun (WGS) entry which is preliminary data.</text>
</comment>
<accession>A0A5J4VNW3</accession>
<sequence>MYPGIQQFQGFPQPGLFQQTQPSGYSIQLYRQQSITEGLHQFMQSAPTFGFQQTQQSNLLTPPAPCSAGHPAFQSSFQSKNLEQSSQQPTIRPPTLMQQQQNQVREPVYVNGRLLDSPRTALTRRIAQDSQPSWNNEIPQRTDQSQFTPIDPPELTINMTQQQFNAHRDFWAQRSDTLRCIGLRANGQHHRWFGEGLLNVSIFIQRHARHEHLSISEWKSLL</sequence>
<reference evidence="2 3" key="1">
    <citation type="submission" date="2019-03" db="EMBL/GenBank/DDBJ databases">
        <title>Single cell metagenomics reveals metabolic interactions within the superorganism composed of flagellate Streblomastix strix and complex community of Bacteroidetes bacteria on its surface.</title>
        <authorList>
            <person name="Treitli S.C."/>
            <person name="Kolisko M."/>
            <person name="Husnik F."/>
            <person name="Keeling P."/>
            <person name="Hampl V."/>
        </authorList>
    </citation>
    <scope>NUCLEOTIDE SEQUENCE [LARGE SCALE GENOMIC DNA]</scope>
    <source>
        <strain evidence="2">ST1C</strain>
    </source>
</reference>
<dbReference type="Proteomes" id="UP000324800">
    <property type="component" value="Unassembled WGS sequence"/>
</dbReference>
<evidence type="ECO:0000256" key="1">
    <source>
        <dbReference type="SAM" id="MobiDB-lite"/>
    </source>
</evidence>
<gene>
    <name evidence="2" type="ORF">EZS28_020321</name>
</gene>
<evidence type="ECO:0000313" key="3">
    <source>
        <dbReference type="Proteomes" id="UP000324800"/>
    </source>
</evidence>
<name>A0A5J4VNW3_9EUKA</name>
<feature type="region of interest" description="Disordered" evidence="1">
    <location>
        <begin position="127"/>
        <end position="146"/>
    </location>
</feature>
<evidence type="ECO:0000313" key="2">
    <source>
        <dbReference type="EMBL" id="KAA6384155.1"/>
    </source>
</evidence>
<protein>
    <submittedName>
        <fullName evidence="2">Uncharacterized protein</fullName>
    </submittedName>
</protein>
<dbReference type="AlphaFoldDB" id="A0A5J4VNW3"/>